<dbReference type="InterPro" id="IPR003115">
    <property type="entry name" value="ParB_N"/>
</dbReference>
<evidence type="ECO:0000313" key="3">
    <source>
        <dbReference type="EMBL" id="NFA42968.1"/>
    </source>
</evidence>
<accession>A0A6M0SPQ2</accession>
<dbReference type="GO" id="GO:0005694">
    <property type="term" value="C:chromosome"/>
    <property type="evidence" value="ECO:0007669"/>
    <property type="project" value="TreeGrafter"/>
</dbReference>
<dbReference type="NCBIfam" id="TIGR00180">
    <property type="entry name" value="parB_part"/>
    <property type="match status" value="1"/>
</dbReference>
<evidence type="ECO:0000259" key="2">
    <source>
        <dbReference type="SMART" id="SM00470"/>
    </source>
</evidence>
<reference evidence="3 4" key="1">
    <citation type="submission" date="2019-02" db="EMBL/GenBank/DDBJ databases">
        <title>Genome sequencing of Clostridium botulinum clinical isolates.</title>
        <authorList>
            <person name="Brunt J."/>
            <person name="Van Vliet A.H.M."/>
            <person name="Stringer S.C."/>
            <person name="Grant K.A."/>
            <person name="Carter A.C."/>
            <person name="Peck M.W."/>
        </authorList>
    </citation>
    <scope>NUCLEOTIDE SEQUENCE [LARGE SCALE GENOMIC DNA]</scope>
    <source>
        <strain evidence="3 4">H113700579</strain>
    </source>
</reference>
<dbReference type="Gene3D" id="1.10.10.2830">
    <property type="match status" value="1"/>
</dbReference>
<dbReference type="GO" id="GO:0007059">
    <property type="term" value="P:chromosome segregation"/>
    <property type="evidence" value="ECO:0007669"/>
    <property type="project" value="TreeGrafter"/>
</dbReference>
<organism evidence="3 4">
    <name type="scientific">Clostridium botulinum</name>
    <dbReference type="NCBI Taxonomy" id="1491"/>
    <lineage>
        <taxon>Bacteria</taxon>
        <taxon>Bacillati</taxon>
        <taxon>Bacillota</taxon>
        <taxon>Clostridia</taxon>
        <taxon>Eubacteriales</taxon>
        <taxon>Clostridiaceae</taxon>
        <taxon>Clostridium</taxon>
    </lineage>
</organism>
<feature type="domain" description="ParB-like N-terminal" evidence="2">
    <location>
        <begin position="22"/>
        <end position="109"/>
    </location>
</feature>
<dbReference type="Gene3D" id="3.90.1530.30">
    <property type="match status" value="1"/>
</dbReference>
<sequence length="382" mass="44140">MSSYLKGIANRVNGVDKKSFTKELDIYSLVPSKNNFYGIREIEELAASIKENGLMHNLVVRDIGNGKYEIISGERRYTALKKLGYEKVPCQIREINDLDAELMLIHANLEQRELTAIEKMEGIKRLKAIYDQKRAKGEKLSGKTRDLIGKNLGLSGVQVGRYQKVDKNLIQELKDKLDKEDITLTQAHTLSSLTKEEQKVIHDEIKDLNTKEHKLEVDILVQGIKQPVEREEDKQLLEEINNNKSKKNSFGYKFLKKAKKKQDNEEFKEQYVGTIREQIAKITEYDSHPTIVIAGDRIKAFFYKVEQITILEKEIQAVSKGSVLNLYTRNIVETNKIPDINETLFKMSAYEINEGVYLYFENYNHEMKFLTKKGLVEINDNI</sequence>
<dbReference type="PANTHER" id="PTHR33375">
    <property type="entry name" value="CHROMOSOME-PARTITIONING PROTEIN PARB-RELATED"/>
    <property type="match status" value="1"/>
</dbReference>
<dbReference type="InterPro" id="IPR004437">
    <property type="entry name" value="ParB/RepB/Spo0J"/>
</dbReference>
<dbReference type="InterPro" id="IPR036086">
    <property type="entry name" value="ParB/Sulfiredoxin_sf"/>
</dbReference>
<dbReference type="Proteomes" id="UP000472355">
    <property type="component" value="Unassembled WGS sequence"/>
</dbReference>
<evidence type="ECO:0000256" key="1">
    <source>
        <dbReference type="ARBA" id="ARBA00006295"/>
    </source>
</evidence>
<name>A0A6M0SPQ2_CLOBO</name>
<comment type="similarity">
    <text evidence="1">Belongs to the ParB family.</text>
</comment>
<dbReference type="PANTHER" id="PTHR33375:SF1">
    <property type="entry name" value="CHROMOSOME-PARTITIONING PROTEIN PARB-RELATED"/>
    <property type="match status" value="1"/>
</dbReference>
<dbReference type="GO" id="GO:0003677">
    <property type="term" value="F:DNA binding"/>
    <property type="evidence" value="ECO:0007669"/>
    <property type="project" value="InterPro"/>
</dbReference>
<dbReference type="Pfam" id="PF02195">
    <property type="entry name" value="ParB_N"/>
    <property type="match status" value="1"/>
</dbReference>
<dbReference type="InterPro" id="IPR050336">
    <property type="entry name" value="Chromosome_partition/occlusion"/>
</dbReference>
<comment type="caution">
    <text evidence="3">The sequence shown here is derived from an EMBL/GenBank/DDBJ whole genome shotgun (WGS) entry which is preliminary data.</text>
</comment>
<dbReference type="SUPFAM" id="SSF109709">
    <property type="entry name" value="KorB DNA-binding domain-like"/>
    <property type="match status" value="1"/>
</dbReference>
<dbReference type="EMBL" id="SGKU01000027">
    <property type="protein sequence ID" value="NFA42968.1"/>
    <property type="molecule type" value="Genomic_DNA"/>
</dbReference>
<protein>
    <submittedName>
        <fullName evidence="3">ParB/RepB/Spo0J family partition protein</fullName>
    </submittedName>
</protein>
<dbReference type="AlphaFoldDB" id="A0A6M0SPQ2"/>
<proteinExistence type="inferred from homology"/>
<gene>
    <name evidence="3" type="ORF">EXM65_10365</name>
</gene>
<evidence type="ECO:0000313" key="4">
    <source>
        <dbReference type="Proteomes" id="UP000472355"/>
    </source>
</evidence>
<dbReference type="SUPFAM" id="SSF110849">
    <property type="entry name" value="ParB/Sulfiredoxin"/>
    <property type="match status" value="1"/>
</dbReference>
<dbReference type="SMART" id="SM00470">
    <property type="entry name" value="ParB"/>
    <property type="match status" value="1"/>
</dbReference>